<keyword evidence="5" id="KW-0255">Endonuclease</keyword>
<dbReference type="SUPFAM" id="SSF116734">
    <property type="entry name" value="DNA methylase specificity domain"/>
    <property type="match status" value="2"/>
</dbReference>
<feature type="domain" description="Type I restriction modification DNA specificity" evidence="4">
    <location>
        <begin position="19"/>
        <end position="196"/>
    </location>
</feature>
<keyword evidence="5" id="KW-0378">Hydrolase</keyword>
<dbReference type="Proteomes" id="UP001214039">
    <property type="component" value="Chromosome"/>
</dbReference>
<dbReference type="PANTHER" id="PTHR30408:SF12">
    <property type="entry name" value="TYPE I RESTRICTION ENZYME MJAVIII SPECIFICITY SUBUNIT"/>
    <property type="match status" value="1"/>
</dbReference>
<dbReference type="GO" id="GO:0004519">
    <property type="term" value="F:endonuclease activity"/>
    <property type="evidence" value="ECO:0007669"/>
    <property type="project" value="UniProtKB-KW"/>
</dbReference>
<dbReference type="InterPro" id="IPR000055">
    <property type="entry name" value="Restrct_endonuc_typeI_TRD"/>
</dbReference>
<reference evidence="5" key="1">
    <citation type="submission" date="2022-11" db="EMBL/GenBank/DDBJ databases">
        <title>Comparative genomic analysis of Mycoplasma feriruminatoris and the Mycoplasma mycoides cluster.</title>
        <authorList>
            <person name="Baby V."/>
            <person name="Ambroset C."/>
            <person name="Gaurivaud P."/>
            <person name="Boury C."/>
            <person name="Guichoux E."/>
            <person name="Lartigue C."/>
            <person name="Tardy F."/>
            <person name="Sirand-Pugnet P."/>
        </authorList>
    </citation>
    <scope>NUCLEOTIDE SEQUENCE [LARGE SCALE GENOMIC DNA]</scope>
    <source>
        <strain evidence="5">L15181</strain>
    </source>
</reference>
<keyword evidence="5" id="KW-0540">Nuclease</keyword>
<dbReference type="RefSeq" id="WP_278299902.1">
    <property type="nucleotide sequence ID" value="NZ_CP113498.1"/>
</dbReference>
<proteinExistence type="inferred from homology"/>
<keyword evidence="6" id="KW-1185">Reference proteome</keyword>
<protein>
    <submittedName>
        <fullName evidence="5">Restriction endonuclease subunit S</fullName>
    </submittedName>
</protein>
<evidence type="ECO:0000256" key="2">
    <source>
        <dbReference type="ARBA" id="ARBA00022747"/>
    </source>
</evidence>
<dbReference type="InterPro" id="IPR052021">
    <property type="entry name" value="Type-I_RS_S_subunit"/>
</dbReference>
<evidence type="ECO:0000313" key="6">
    <source>
        <dbReference type="Proteomes" id="UP001214039"/>
    </source>
</evidence>
<accession>A0ABY8HW41</accession>
<evidence type="ECO:0000256" key="1">
    <source>
        <dbReference type="ARBA" id="ARBA00010923"/>
    </source>
</evidence>
<evidence type="ECO:0000313" key="5">
    <source>
        <dbReference type="EMBL" id="WFQ93846.1"/>
    </source>
</evidence>
<feature type="domain" description="Type I restriction modification DNA specificity" evidence="4">
    <location>
        <begin position="226"/>
        <end position="403"/>
    </location>
</feature>
<dbReference type="Gene3D" id="3.90.220.20">
    <property type="entry name" value="DNA methylase specificity domains"/>
    <property type="match status" value="2"/>
</dbReference>
<gene>
    <name evidence="5" type="ORF">MFERI15181_00767</name>
</gene>
<evidence type="ECO:0000256" key="3">
    <source>
        <dbReference type="ARBA" id="ARBA00023125"/>
    </source>
</evidence>
<dbReference type="Pfam" id="PF01420">
    <property type="entry name" value="Methylase_S"/>
    <property type="match status" value="2"/>
</dbReference>
<evidence type="ECO:0000259" key="4">
    <source>
        <dbReference type="Pfam" id="PF01420"/>
    </source>
</evidence>
<comment type="similarity">
    <text evidence="1">Belongs to the type-I restriction system S methylase family.</text>
</comment>
<dbReference type="CDD" id="cd17275">
    <property type="entry name" value="RMtype1_S_MjaORF132P-TRD1-CR1_like"/>
    <property type="match status" value="2"/>
</dbReference>
<keyword evidence="2" id="KW-0680">Restriction system</keyword>
<keyword evidence="3" id="KW-0238">DNA-binding</keyword>
<name>A0ABY8HW41_9MOLU</name>
<dbReference type="InterPro" id="IPR044946">
    <property type="entry name" value="Restrct_endonuc_typeI_TRD_sf"/>
</dbReference>
<dbReference type="PANTHER" id="PTHR30408">
    <property type="entry name" value="TYPE-1 RESTRICTION ENZYME ECOKI SPECIFICITY PROTEIN"/>
    <property type="match status" value="1"/>
</dbReference>
<dbReference type="Gene3D" id="1.10.287.1120">
    <property type="entry name" value="Bipartite methylase S protein"/>
    <property type="match status" value="1"/>
</dbReference>
<dbReference type="EMBL" id="CP113498">
    <property type="protein sequence ID" value="WFQ93846.1"/>
    <property type="molecule type" value="Genomic_DNA"/>
</dbReference>
<sequence>MKQNELFPKIRFKEFTNAWEQEKLGDLIDKGGSGGTPNTSNKGYYNGEIPFLSISDLTKTDGYIYSTEKSITKKGLNSSSAWIVPKGSITLSMYATIGKVGILGNDLATSQAFYNMVINDKTTKNYVFHFLRKCDFTNKWFKLISIGTQANLNSEKIKNFIIDLPIDQKEQSKISSLFSNLDSLITLHQRKYLALKNLKNTLLEKMFCDEKSKFPHIRFKEFTNAWEQEKLGDLIDKGGSGGTPNTSNKGYYNGEIPFLSISDLTKTDGYIYSTEKSITKKGLNSSSAWIVPKGSITLSMYATIGKVGILGNDLATSQAFYNMVINDKTTKNYVFHFLRKCDFTNKWFKLISIGTQANLNSEKIKNFIIDLPIDQKEQSKISSLFSNLDSLITLHQRKLELLKNTKNTLLDKMFV</sequence>
<organism evidence="5 6">
    <name type="scientific">Mycoplasma feriruminatoris</name>
    <dbReference type="NCBI Taxonomy" id="1179777"/>
    <lineage>
        <taxon>Bacteria</taxon>
        <taxon>Bacillati</taxon>
        <taxon>Mycoplasmatota</taxon>
        <taxon>Mollicutes</taxon>
        <taxon>Mycoplasmataceae</taxon>
        <taxon>Mycoplasma</taxon>
    </lineage>
</organism>